<dbReference type="RefSeq" id="WP_084576328.1">
    <property type="nucleotide sequence ID" value="NZ_CP155572.1"/>
</dbReference>
<proteinExistence type="predicted"/>
<keyword evidence="2" id="KW-1185">Reference proteome</keyword>
<sequence>MLHVFKEVEKKRTELEELRIIIQATEITYRQKGEIPTAERLKNLETNVAKAIHLLSAAPSP</sequence>
<dbReference type="Proteomes" id="UP000192738">
    <property type="component" value="Unassembled WGS sequence"/>
</dbReference>
<reference evidence="1 2" key="1">
    <citation type="submission" date="2017-04" db="EMBL/GenBank/DDBJ databases">
        <authorList>
            <person name="Afonso C.L."/>
            <person name="Miller P.J."/>
            <person name="Scott M.A."/>
            <person name="Spackman E."/>
            <person name="Goraichik I."/>
            <person name="Dimitrov K.M."/>
            <person name="Suarez D.L."/>
            <person name="Swayne D.E."/>
        </authorList>
    </citation>
    <scope>NUCLEOTIDE SEQUENCE [LARGE SCALE GENOMIC DNA]</scope>
    <source>
        <strain evidence="1 2">DSM 5090</strain>
    </source>
</reference>
<protein>
    <submittedName>
        <fullName evidence="1">Uncharacterized protein</fullName>
    </submittedName>
</protein>
<accession>A0A1W2CQ14</accession>
<dbReference type="EMBL" id="FWXI01000011">
    <property type="protein sequence ID" value="SMC87345.1"/>
    <property type="molecule type" value="Genomic_DNA"/>
</dbReference>
<dbReference type="OrthoDB" id="1684251at2"/>
<organism evidence="1 2">
    <name type="scientific">Sporomusa malonica</name>
    <dbReference type="NCBI Taxonomy" id="112901"/>
    <lineage>
        <taxon>Bacteria</taxon>
        <taxon>Bacillati</taxon>
        <taxon>Bacillota</taxon>
        <taxon>Negativicutes</taxon>
        <taxon>Selenomonadales</taxon>
        <taxon>Sporomusaceae</taxon>
        <taxon>Sporomusa</taxon>
    </lineage>
</organism>
<evidence type="ECO:0000313" key="1">
    <source>
        <dbReference type="EMBL" id="SMC87345.1"/>
    </source>
</evidence>
<evidence type="ECO:0000313" key="2">
    <source>
        <dbReference type="Proteomes" id="UP000192738"/>
    </source>
</evidence>
<dbReference type="AlphaFoldDB" id="A0A1W2CQ14"/>
<name>A0A1W2CQ14_9FIRM</name>
<gene>
    <name evidence="1" type="ORF">SAMN04488500_11187</name>
</gene>